<reference evidence="1 2" key="1">
    <citation type="submission" date="2018-06" db="EMBL/GenBank/DDBJ databases">
        <title>Genomic Encyclopedia of Archaeal and Bacterial Type Strains, Phase II (KMG-II): from individual species to whole genera.</title>
        <authorList>
            <person name="Goeker M."/>
        </authorList>
    </citation>
    <scope>NUCLEOTIDE SEQUENCE [LARGE SCALE GENOMIC DNA]</scope>
    <source>
        <strain evidence="1 2">DSM 13087</strain>
    </source>
</reference>
<dbReference type="EMBL" id="QKZQ01000004">
    <property type="protein sequence ID" value="PZX46209.1"/>
    <property type="molecule type" value="Genomic_DNA"/>
</dbReference>
<dbReference type="InterPro" id="IPR011050">
    <property type="entry name" value="Pectin_lyase_fold/virulence"/>
</dbReference>
<evidence type="ECO:0008006" key="3">
    <source>
        <dbReference type="Google" id="ProtNLM"/>
    </source>
</evidence>
<accession>A0A2W7QX13</accession>
<gene>
    <name evidence="1" type="ORF">LY56_01181</name>
</gene>
<dbReference type="InterPro" id="IPR012334">
    <property type="entry name" value="Pectin_lyas_fold"/>
</dbReference>
<organism evidence="1 2">
    <name type="scientific">Roseinatronobacter thiooxidans</name>
    <dbReference type="NCBI Taxonomy" id="121821"/>
    <lineage>
        <taxon>Bacteria</taxon>
        <taxon>Pseudomonadati</taxon>
        <taxon>Pseudomonadota</taxon>
        <taxon>Alphaproteobacteria</taxon>
        <taxon>Rhodobacterales</taxon>
        <taxon>Paracoccaceae</taxon>
        <taxon>Roseinatronobacter</taxon>
    </lineage>
</organism>
<dbReference type="OrthoDB" id="7749009at2"/>
<evidence type="ECO:0000313" key="2">
    <source>
        <dbReference type="Proteomes" id="UP000249364"/>
    </source>
</evidence>
<dbReference type="AlphaFoldDB" id="A0A2W7QX13"/>
<protein>
    <recommendedName>
        <fullName evidence="3">Pectate lyase-like protein</fullName>
    </recommendedName>
</protein>
<dbReference type="Proteomes" id="UP000249364">
    <property type="component" value="Unassembled WGS sequence"/>
</dbReference>
<dbReference type="STRING" id="121821.GCA_001870675_01903"/>
<name>A0A2W7QX13_9RHOB</name>
<proteinExistence type="predicted"/>
<dbReference type="SUPFAM" id="SSF51126">
    <property type="entry name" value="Pectin lyase-like"/>
    <property type="match status" value="1"/>
</dbReference>
<keyword evidence="2" id="KW-1185">Reference proteome</keyword>
<sequence>MNMAVTQGVALMPPPFSNGLNVWSQTTGRPGTDTYASAAFAAFVPSDPDFGGCLEIQKAFATTRLRWMGEVPIQPGRYLRIRARIKAISGVLPDVAVAAWAGSAAGTQVGGLTSTGPVTTLTQYGTITEVSAIVGTGARAGVDMVWPLSVAFAHFGLDLTGPTGGVVRIDDLVIEDVTSFYTTDVLGVVDVRDFGAVGNGTADDRPAFAAAIAAAGARSLLVSDGAYFIGSDLTIPMPVEFRGTLSMPAPAVLILHRNFDLPSYAAAFGTDEAGFRKGVQGLFHTNQHVTFDLMGRRVLLSAPVDVFALAGFDNTSSRRIIANGQLDAVESAQWDTQTVTRTASYALSHPTRLSSISNVAGVPVGARVSGVGVGREVYVRARSTGAGRVTLSQPLHGGAGTQQFTFERYQYMLDFSGFSGLRNFEMHNVEFRCRGRCSAVMLPEDGRIMRFMNCDFDRPRDRAITSIGLGCQGIWIDHCQFRSSQQPLDAQDRTVIAFNVNGNDAKIRNNRVVLWAHFGVMNGSGHIISGNHFFAGDTQSQGIRQAGLVLTNKNSKSTFSGNYIDNCFLELTNEHDSEPEHSTGFSFGGLSVEGNIFYAIDVAPWFSFVVIKPYGPGHFLQGLMISGNVFRTTGARIDRADKVDTTYASLNFGRFRNVVFENNAYNGIDYPAESPTIILHDQNTDANSWTINTGDKLPFGGWARTVSSVVMETAPRDASNAIRYDMPYVTVQEGVNNDQVRLRWPQAMRGRALVTVRVDRPL</sequence>
<dbReference type="RefSeq" id="WP_071468619.1">
    <property type="nucleotide sequence ID" value="NZ_MEHT01000007.1"/>
</dbReference>
<evidence type="ECO:0000313" key="1">
    <source>
        <dbReference type="EMBL" id="PZX46209.1"/>
    </source>
</evidence>
<dbReference type="Gene3D" id="2.160.20.10">
    <property type="entry name" value="Single-stranded right-handed beta-helix, Pectin lyase-like"/>
    <property type="match status" value="1"/>
</dbReference>
<comment type="caution">
    <text evidence="1">The sequence shown here is derived from an EMBL/GenBank/DDBJ whole genome shotgun (WGS) entry which is preliminary data.</text>
</comment>